<name>A0ABZ1LCD5_9ACTN</name>
<dbReference type="Gene3D" id="1.20.1720.10">
    <property type="entry name" value="Multidrug resistance protein D"/>
    <property type="match status" value="1"/>
</dbReference>
<evidence type="ECO:0000256" key="6">
    <source>
        <dbReference type="ARBA" id="ARBA00023136"/>
    </source>
</evidence>
<evidence type="ECO:0000313" key="10">
    <source>
        <dbReference type="EMBL" id="WTR72119.1"/>
    </source>
</evidence>
<sequence length="499" mass="48923">MTAEKAAPGDPGRSASAAVLIVTCVSTLIVNANTSAVSILLPAISEDTGTSLDTLQWAVTGYSLVGAAVIVTSGALGDVFGRRLVFLGGLALFIASCVFIALSGGGAGVIAGRAIQGASGATILACGMSLLSVSTSGAGQVRAVTLWGGASAVGAAAGPLVGGVLVDGTGWQGLFWIDAAIALALVPITLKGVAESRDPERSRSIDFAGTLLIAAVLAPALLALSEGSDWGWTSAAVLGCLAVALASAVGFVAVERRVEAPLVDLRLLRNRVLIGATVGILLSAGVINGLMYLVSLYFQNPATLGLSPFQAGLATLPATVGLIAVTPLVPSAVQRLGIGPVIALGFAAATAGCALLVFVRGDWRYGAFVLPLVLLAVGLGLVNGPASSASTSAVSADAVGAASGISNMARYIGAAAFTAAVATVNATVGASHTADGDSTADALAAGLSAACLVLTVASGAGMLLSVLAVRARRRRVGPGAYGAAAASHAHTVPVVPQSS</sequence>
<keyword evidence="11" id="KW-1185">Reference proteome</keyword>
<accession>A0ABZ1LCD5</accession>
<dbReference type="SUPFAM" id="SSF103473">
    <property type="entry name" value="MFS general substrate transporter"/>
    <property type="match status" value="2"/>
</dbReference>
<feature type="transmembrane region" description="Helical" evidence="8">
    <location>
        <begin position="56"/>
        <end position="77"/>
    </location>
</feature>
<dbReference type="InterPro" id="IPR011701">
    <property type="entry name" value="MFS"/>
</dbReference>
<feature type="transmembrane region" description="Helical" evidence="8">
    <location>
        <begin position="205"/>
        <end position="224"/>
    </location>
</feature>
<protein>
    <submittedName>
        <fullName evidence="10">MFS transporter</fullName>
    </submittedName>
</protein>
<dbReference type="PROSITE" id="PS50850">
    <property type="entry name" value="MFS"/>
    <property type="match status" value="1"/>
</dbReference>
<dbReference type="RefSeq" id="WP_398438075.1">
    <property type="nucleotide sequence ID" value="NZ_CP108188.1"/>
</dbReference>
<evidence type="ECO:0000256" key="5">
    <source>
        <dbReference type="ARBA" id="ARBA00022989"/>
    </source>
</evidence>
<organism evidence="10 11">
    <name type="scientific">Streptomyces zaomyceticus</name>
    <dbReference type="NCBI Taxonomy" id="68286"/>
    <lineage>
        <taxon>Bacteria</taxon>
        <taxon>Bacillati</taxon>
        <taxon>Actinomycetota</taxon>
        <taxon>Actinomycetes</taxon>
        <taxon>Kitasatosporales</taxon>
        <taxon>Streptomycetaceae</taxon>
        <taxon>Streptomyces</taxon>
    </lineage>
</organism>
<evidence type="ECO:0000256" key="3">
    <source>
        <dbReference type="ARBA" id="ARBA00022475"/>
    </source>
</evidence>
<proteinExistence type="predicted"/>
<feature type="transmembrane region" description="Helical" evidence="8">
    <location>
        <begin position="272"/>
        <end position="297"/>
    </location>
</feature>
<feature type="transmembrane region" description="Helical" evidence="8">
    <location>
        <begin position="143"/>
        <end position="161"/>
    </location>
</feature>
<dbReference type="PANTHER" id="PTHR42718:SF46">
    <property type="entry name" value="BLR6921 PROTEIN"/>
    <property type="match status" value="1"/>
</dbReference>
<evidence type="ECO:0000256" key="8">
    <source>
        <dbReference type="SAM" id="Phobius"/>
    </source>
</evidence>
<dbReference type="InterPro" id="IPR020846">
    <property type="entry name" value="MFS_dom"/>
</dbReference>
<feature type="domain" description="Major facilitator superfamily (MFS) profile" evidence="9">
    <location>
        <begin position="19"/>
        <end position="473"/>
    </location>
</feature>
<comment type="subcellular location">
    <subcellularLocation>
        <location evidence="1">Cell membrane</location>
        <topology evidence="1">Multi-pass membrane protein</topology>
    </subcellularLocation>
</comment>
<dbReference type="PANTHER" id="PTHR42718">
    <property type="entry name" value="MAJOR FACILITATOR SUPERFAMILY MULTIDRUG TRANSPORTER MFSC"/>
    <property type="match status" value="1"/>
</dbReference>
<dbReference type="EMBL" id="CP108188">
    <property type="protein sequence ID" value="WTR72119.1"/>
    <property type="molecule type" value="Genomic_DNA"/>
</dbReference>
<keyword evidence="5 8" id="KW-1133">Transmembrane helix</keyword>
<keyword evidence="7" id="KW-0046">Antibiotic resistance</keyword>
<feature type="transmembrane region" description="Helical" evidence="8">
    <location>
        <begin position="110"/>
        <end position="131"/>
    </location>
</feature>
<dbReference type="CDD" id="cd17321">
    <property type="entry name" value="MFS_MMR_MDR_like"/>
    <property type="match status" value="1"/>
</dbReference>
<keyword evidence="6 8" id="KW-0472">Membrane</keyword>
<dbReference type="Gene3D" id="1.20.1250.20">
    <property type="entry name" value="MFS general substrate transporter like domains"/>
    <property type="match status" value="1"/>
</dbReference>
<feature type="transmembrane region" description="Helical" evidence="8">
    <location>
        <begin position="230"/>
        <end position="252"/>
    </location>
</feature>
<evidence type="ECO:0000256" key="4">
    <source>
        <dbReference type="ARBA" id="ARBA00022692"/>
    </source>
</evidence>
<feature type="transmembrane region" description="Helical" evidence="8">
    <location>
        <begin position="84"/>
        <end position="104"/>
    </location>
</feature>
<evidence type="ECO:0000256" key="1">
    <source>
        <dbReference type="ARBA" id="ARBA00004651"/>
    </source>
</evidence>
<dbReference type="Proteomes" id="UP001622594">
    <property type="component" value="Chromosome"/>
</dbReference>
<dbReference type="Pfam" id="PF07690">
    <property type="entry name" value="MFS_1"/>
    <property type="match status" value="1"/>
</dbReference>
<feature type="transmembrane region" description="Helical" evidence="8">
    <location>
        <begin position="309"/>
        <end position="329"/>
    </location>
</feature>
<reference evidence="10 11" key="1">
    <citation type="submission" date="2022-10" db="EMBL/GenBank/DDBJ databases">
        <title>The complete genomes of actinobacterial strains from the NBC collection.</title>
        <authorList>
            <person name="Joergensen T.S."/>
            <person name="Alvarez Arevalo M."/>
            <person name="Sterndorff E.B."/>
            <person name="Faurdal D."/>
            <person name="Vuksanovic O."/>
            <person name="Mourched A.-S."/>
            <person name="Charusanti P."/>
            <person name="Shaw S."/>
            <person name="Blin K."/>
            <person name="Weber T."/>
        </authorList>
    </citation>
    <scope>NUCLEOTIDE SEQUENCE [LARGE SCALE GENOMIC DNA]</scope>
    <source>
        <strain evidence="10 11">NBC_00123</strain>
    </source>
</reference>
<feature type="transmembrane region" description="Helical" evidence="8">
    <location>
        <begin position="442"/>
        <end position="469"/>
    </location>
</feature>
<keyword evidence="3" id="KW-1003">Cell membrane</keyword>
<keyword evidence="2" id="KW-0813">Transport</keyword>
<evidence type="ECO:0000259" key="9">
    <source>
        <dbReference type="PROSITE" id="PS50850"/>
    </source>
</evidence>
<evidence type="ECO:0000313" key="11">
    <source>
        <dbReference type="Proteomes" id="UP001622594"/>
    </source>
</evidence>
<feature type="transmembrane region" description="Helical" evidence="8">
    <location>
        <begin position="20"/>
        <end position="44"/>
    </location>
</feature>
<feature type="transmembrane region" description="Helical" evidence="8">
    <location>
        <begin position="173"/>
        <end position="193"/>
    </location>
</feature>
<evidence type="ECO:0000256" key="2">
    <source>
        <dbReference type="ARBA" id="ARBA00022448"/>
    </source>
</evidence>
<feature type="transmembrane region" description="Helical" evidence="8">
    <location>
        <begin position="341"/>
        <end position="359"/>
    </location>
</feature>
<feature type="transmembrane region" description="Helical" evidence="8">
    <location>
        <begin position="411"/>
        <end position="430"/>
    </location>
</feature>
<evidence type="ECO:0000256" key="7">
    <source>
        <dbReference type="ARBA" id="ARBA00023251"/>
    </source>
</evidence>
<dbReference type="InterPro" id="IPR036259">
    <property type="entry name" value="MFS_trans_sf"/>
</dbReference>
<keyword evidence="4 8" id="KW-0812">Transmembrane</keyword>
<feature type="transmembrane region" description="Helical" evidence="8">
    <location>
        <begin position="365"/>
        <end position="382"/>
    </location>
</feature>
<gene>
    <name evidence="10" type="ORF">OG814_23975</name>
</gene>